<reference evidence="8 9" key="1">
    <citation type="submission" date="2016-11" db="EMBL/GenBank/DDBJ databases">
        <authorList>
            <person name="Jaros S."/>
            <person name="Januszkiewicz K."/>
            <person name="Wedrychowicz H."/>
        </authorList>
    </citation>
    <scope>NUCLEOTIDE SEQUENCE [LARGE SCALE GENOMIC DNA]</scope>
    <source>
        <strain evidence="8 9">DSM 45408</strain>
    </source>
</reference>
<evidence type="ECO:0000256" key="4">
    <source>
        <dbReference type="ARBA" id="ARBA00022801"/>
    </source>
</evidence>
<keyword evidence="2" id="KW-1003">Cell membrane</keyword>
<dbReference type="SMART" id="SM00014">
    <property type="entry name" value="acidPPc"/>
    <property type="match status" value="1"/>
</dbReference>
<feature type="domain" description="Phosphatidic acid phosphatase type 2/haloperoxidase" evidence="7">
    <location>
        <begin position="38"/>
        <end position="171"/>
    </location>
</feature>
<sequence length="180" mass="18094">MGAGQVGTTRAALARGEVAVLGATRRVLGHTPAVPLARGLSLFGEHAAGWLLLGAAGWLRGRDRRDWATATLGVLLAHGAAVGVKRAARRSRPVLEAVPSLVRTPSTLSFPSAHAASTAAAAAGFGPLVGRPVMTAALGAMAVSRVLLGVHWPTDVVAGAVLGTAVASGVRRAAIPGEDR</sequence>
<evidence type="ECO:0000313" key="8">
    <source>
        <dbReference type="EMBL" id="SHG86603.1"/>
    </source>
</evidence>
<organism evidence="8 9">
    <name type="scientific">Geodermatophilus nigrescens</name>
    <dbReference type="NCBI Taxonomy" id="1070870"/>
    <lineage>
        <taxon>Bacteria</taxon>
        <taxon>Bacillati</taxon>
        <taxon>Actinomycetota</taxon>
        <taxon>Actinomycetes</taxon>
        <taxon>Geodermatophilales</taxon>
        <taxon>Geodermatophilaceae</taxon>
        <taxon>Geodermatophilus</taxon>
    </lineage>
</organism>
<dbReference type="Proteomes" id="UP000184471">
    <property type="component" value="Unassembled WGS sequence"/>
</dbReference>
<evidence type="ECO:0000256" key="3">
    <source>
        <dbReference type="ARBA" id="ARBA00022692"/>
    </source>
</evidence>
<dbReference type="GO" id="GO:0016787">
    <property type="term" value="F:hydrolase activity"/>
    <property type="evidence" value="ECO:0007669"/>
    <property type="project" value="UniProtKB-KW"/>
</dbReference>
<keyword evidence="4" id="KW-0378">Hydrolase</keyword>
<dbReference type="SUPFAM" id="SSF48317">
    <property type="entry name" value="Acid phosphatase/Vanadium-dependent haloperoxidase"/>
    <property type="match status" value="1"/>
</dbReference>
<gene>
    <name evidence="8" type="ORF">SAMN05444351_3477</name>
</gene>
<dbReference type="RefSeq" id="WP_073421533.1">
    <property type="nucleotide sequence ID" value="NZ_FQVX01000003.1"/>
</dbReference>
<dbReference type="STRING" id="1070870.SAMN05444351_3477"/>
<evidence type="ECO:0000259" key="7">
    <source>
        <dbReference type="SMART" id="SM00014"/>
    </source>
</evidence>
<name>A0A1M5NCA0_9ACTN</name>
<evidence type="ECO:0000256" key="5">
    <source>
        <dbReference type="ARBA" id="ARBA00022989"/>
    </source>
</evidence>
<dbReference type="PANTHER" id="PTHR14969:SF62">
    <property type="entry name" value="DECAPRENYLPHOSPHORYL-5-PHOSPHORIBOSE PHOSPHATASE RV3807C-RELATED"/>
    <property type="match status" value="1"/>
</dbReference>
<dbReference type="InterPro" id="IPR036938">
    <property type="entry name" value="PAP2/HPO_sf"/>
</dbReference>
<evidence type="ECO:0000256" key="1">
    <source>
        <dbReference type="ARBA" id="ARBA00004651"/>
    </source>
</evidence>
<dbReference type="PANTHER" id="PTHR14969">
    <property type="entry name" value="SPHINGOSINE-1-PHOSPHATE PHOSPHOHYDROLASE"/>
    <property type="match status" value="1"/>
</dbReference>
<dbReference type="Pfam" id="PF01569">
    <property type="entry name" value="PAP2"/>
    <property type="match status" value="1"/>
</dbReference>
<keyword evidence="3" id="KW-0812">Transmembrane</keyword>
<evidence type="ECO:0000256" key="2">
    <source>
        <dbReference type="ARBA" id="ARBA00022475"/>
    </source>
</evidence>
<dbReference type="OrthoDB" id="4333485at2"/>
<proteinExistence type="predicted"/>
<dbReference type="InterPro" id="IPR000326">
    <property type="entry name" value="PAP2/HPO"/>
</dbReference>
<keyword evidence="5" id="KW-1133">Transmembrane helix</keyword>
<dbReference type="GO" id="GO:0005886">
    <property type="term" value="C:plasma membrane"/>
    <property type="evidence" value="ECO:0007669"/>
    <property type="project" value="UniProtKB-SubCell"/>
</dbReference>
<evidence type="ECO:0000313" key="9">
    <source>
        <dbReference type="Proteomes" id="UP000184471"/>
    </source>
</evidence>
<protein>
    <submittedName>
        <fullName evidence="8">5'-phosphoribosyl-monophospho-decaprenol phosphatase</fullName>
    </submittedName>
</protein>
<keyword evidence="6" id="KW-0472">Membrane</keyword>
<dbReference type="EMBL" id="FQVX01000003">
    <property type="protein sequence ID" value="SHG86603.1"/>
    <property type="molecule type" value="Genomic_DNA"/>
</dbReference>
<dbReference type="Gene3D" id="1.20.144.10">
    <property type="entry name" value="Phosphatidic acid phosphatase type 2/haloperoxidase"/>
    <property type="match status" value="1"/>
</dbReference>
<keyword evidence="9" id="KW-1185">Reference proteome</keyword>
<dbReference type="AlphaFoldDB" id="A0A1M5NCA0"/>
<comment type="subcellular location">
    <subcellularLocation>
        <location evidence="1">Cell membrane</location>
        <topology evidence="1">Multi-pass membrane protein</topology>
    </subcellularLocation>
</comment>
<evidence type="ECO:0000256" key="6">
    <source>
        <dbReference type="ARBA" id="ARBA00023136"/>
    </source>
</evidence>
<accession>A0A1M5NCA0</accession>